<dbReference type="EMBL" id="VBTY01000002">
    <property type="protein sequence ID" value="MDG3492996.1"/>
    <property type="molecule type" value="Genomic_DNA"/>
</dbReference>
<feature type="signal peptide" evidence="1">
    <location>
        <begin position="1"/>
        <end position="26"/>
    </location>
</feature>
<dbReference type="RefSeq" id="WP_009625022.1">
    <property type="nucleotide sequence ID" value="NZ_VBTY01000002.1"/>
</dbReference>
<protein>
    <submittedName>
        <fullName evidence="2">Uncharacterized protein</fullName>
    </submittedName>
</protein>
<evidence type="ECO:0000313" key="3">
    <source>
        <dbReference type="Proteomes" id="UP001152872"/>
    </source>
</evidence>
<evidence type="ECO:0000256" key="1">
    <source>
        <dbReference type="SAM" id="SignalP"/>
    </source>
</evidence>
<evidence type="ECO:0000313" key="2">
    <source>
        <dbReference type="EMBL" id="MDG3492996.1"/>
    </source>
</evidence>
<name>A0A9X4M3F2_9CYAN</name>
<sequence>MKKLAAILAALLSFVLCLGGVSPAYAQQATQPASRGITTFYVTPEQQAEGVKVYRDILQYDVAIPNLDLSAMLPENLSDFPALYKQVLEASRQKNGINGSFTQGWFDFQGSRAVVPGTNTLFTIDAPAQGRIYSVVAGLPASQCPVKIAKTSISFLDKVADAESKAKELDTQGYLVYVSPVDDLTIKAFSQIFYDQTTGKKKTDANCFLVSGATENVKTDFTKIFPLLPPSLQQPARQQPFEFEARVGDSIFLVNARKTLSPLPPTNALRYGETYNIQNGYAGFKGGFLDTRATGCQGNVYCVSTATSTNRDSGSGSWKIVSKKGTVDNGKPVLANDEFYLQNQYGNATYLDTRGAGCNDDKYCVSTATSTNRDSGSGTWKIIPSNAKDGFATLAQEVVLQNGYANFQGGFLDTRGAGCQSNAYCVSTATGPTRDSGSTLWKFIK</sequence>
<comment type="caution">
    <text evidence="2">The sequence shown here is derived from an EMBL/GenBank/DDBJ whole genome shotgun (WGS) entry which is preliminary data.</text>
</comment>
<reference evidence="2" key="1">
    <citation type="submission" date="2019-05" db="EMBL/GenBank/DDBJ databases">
        <title>Whole genome sequencing of Pseudanabaena catenata USMAC16.</title>
        <authorList>
            <person name="Khan Z."/>
            <person name="Omar W.M."/>
            <person name="Convey P."/>
            <person name="Merican F."/>
            <person name="Najimudin N."/>
        </authorList>
    </citation>
    <scope>NUCLEOTIDE SEQUENCE</scope>
    <source>
        <strain evidence="2">USMAC16</strain>
    </source>
</reference>
<accession>A0A9X4M3F2</accession>
<keyword evidence="1" id="KW-0732">Signal</keyword>
<dbReference type="Proteomes" id="UP001152872">
    <property type="component" value="Unassembled WGS sequence"/>
</dbReference>
<proteinExistence type="predicted"/>
<feature type="chain" id="PRO_5040805629" evidence="1">
    <location>
        <begin position="27"/>
        <end position="445"/>
    </location>
</feature>
<organism evidence="2 3">
    <name type="scientific">Pseudanabaena catenata USMAC16</name>
    <dbReference type="NCBI Taxonomy" id="1855837"/>
    <lineage>
        <taxon>Bacteria</taxon>
        <taxon>Bacillati</taxon>
        <taxon>Cyanobacteriota</taxon>
        <taxon>Cyanophyceae</taxon>
        <taxon>Pseudanabaenales</taxon>
        <taxon>Pseudanabaenaceae</taxon>
        <taxon>Pseudanabaena</taxon>
    </lineage>
</organism>
<dbReference type="AlphaFoldDB" id="A0A9X4M3F2"/>
<gene>
    <name evidence="2" type="ORF">FEV09_00330</name>
</gene>
<keyword evidence="3" id="KW-1185">Reference proteome</keyword>